<dbReference type="RefSeq" id="WP_036102601.1">
    <property type="nucleotide sequence ID" value="NZ_JAJA02000001.1"/>
</dbReference>
<proteinExistence type="predicted"/>
<feature type="transmembrane region" description="Helical" evidence="1">
    <location>
        <begin position="75"/>
        <end position="95"/>
    </location>
</feature>
<organism evidence="2 3">
    <name type="scientific">Lysobacter capsici AZ78</name>
    <dbReference type="NCBI Taxonomy" id="1444315"/>
    <lineage>
        <taxon>Bacteria</taxon>
        <taxon>Pseudomonadati</taxon>
        <taxon>Pseudomonadota</taxon>
        <taxon>Gammaproteobacteria</taxon>
        <taxon>Lysobacterales</taxon>
        <taxon>Lysobacteraceae</taxon>
        <taxon>Lysobacter</taxon>
    </lineage>
</organism>
<evidence type="ECO:0000313" key="3">
    <source>
        <dbReference type="Proteomes" id="UP000023435"/>
    </source>
</evidence>
<feature type="transmembrane region" description="Helical" evidence="1">
    <location>
        <begin position="12"/>
        <end position="30"/>
    </location>
</feature>
<evidence type="ECO:0000256" key="1">
    <source>
        <dbReference type="SAM" id="Phobius"/>
    </source>
</evidence>
<dbReference type="EMBL" id="JAJA02000001">
    <property type="protein sequence ID" value="KWS04924.1"/>
    <property type="molecule type" value="Genomic_DNA"/>
</dbReference>
<dbReference type="OrthoDB" id="6027385at2"/>
<protein>
    <submittedName>
        <fullName evidence="2">Uncharacterized protein</fullName>
    </submittedName>
</protein>
<dbReference type="AlphaFoldDB" id="A0A108U9B3"/>
<keyword evidence="3" id="KW-1185">Reference proteome</keyword>
<gene>
    <name evidence="2" type="ORF">AZ78_2474</name>
</gene>
<reference evidence="2 3" key="1">
    <citation type="journal article" date="2014" name="Genome Announc.">
        <title>Draft Genome Sequence of Lysobacter capsici AZ78, a Bacterium Antagonistic to Plant-Pathogenic Oomycetes.</title>
        <authorList>
            <person name="Puopolo G."/>
            <person name="Sonego P."/>
            <person name="Engelen K."/>
            <person name="Pertot I."/>
        </authorList>
    </citation>
    <scope>NUCLEOTIDE SEQUENCE [LARGE SCALE GENOMIC DNA]</scope>
    <source>
        <strain evidence="2 3">AZ78</strain>
    </source>
</reference>
<keyword evidence="1" id="KW-1133">Transmembrane helix</keyword>
<evidence type="ECO:0000313" key="2">
    <source>
        <dbReference type="EMBL" id="KWS04924.1"/>
    </source>
</evidence>
<accession>A0A108U9B3</accession>
<keyword evidence="1" id="KW-0812">Transmembrane</keyword>
<feature type="transmembrane region" description="Helical" evidence="1">
    <location>
        <begin position="42"/>
        <end position="63"/>
    </location>
</feature>
<comment type="caution">
    <text evidence="2">The sequence shown here is derived from an EMBL/GenBank/DDBJ whole genome shotgun (WGS) entry which is preliminary data.</text>
</comment>
<sequence length="123" mass="13812">MKKHAYAIVIRLFLFIAPLYALHLFALNAFEQARRQEHHGDTGLGVAIVLGLVSLTMLLGFFIDFIVQIKRKRPAGYLTDALILLALLMPFGWFACNWYGLGENVACKLPLSGFGAFLEWVNL</sequence>
<dbReference type="Proteomes" id="UP000023435">
    <property type="component" value="Unassembled WGS sequence"/>
</dbReference>
<keyword evidence="1" id="KW-0472">Membrane</keyword>
<name>A0A108U9B3_9GAMM</name>